<dbReference type="AlphaFoldDB" id="A0A0F9PBA0"/>
<protein>
    <submittedName>
        <fullName evidence="1">Uncharacterized protein</fullName>
    </submittedName>
</protein>
<organism evidence="1">
    <name type="scientific">marine sediment metagenome</name>
    <dbReference type="NCBI Taxonomy" id="412755"/>
    <lineage>
        <taxon>unclassified sequences</taxon>
        <taxon>metagenomes</taxon>
        <taxon>ecological metagenomes</taxon>
    </lineage>
</organism>
<dbReference type="NCBIfam" id="NF041539">
    <property type="entry name" value="choice_anch_R"/>
    <property type="match status" value="1"/>
</dbReference>
<reference evidence="1" key="1">
    <citation type="journal article" date="2015" name="Nature">
        <title>Complex archaea that bridge the gap between prokaryotes and eukaryotes.</title>
        <authorList>
            <person name="Spang A."/>
            <person name="Saw J.H."/>
            <person name="Jorgensen S.L."/>
            <person name="Zaremba-Niedzwiedzka K."/>
            <person name="Martijn J."/>
            <person name="Lind A.E."/>
            <person name="van Eijk R."/>
            <person name="Schleper C."/>
            <person name="Guy L."/>
            <person name="Ettema T.J."/>
        </authorList>
    </citation>
    <scope>NUCLEOTIDE SEQUENCE</scope>
</reference>
<sequence>MPTAGATTIQPSHFVTLFDGTTTVGLILVDREGNDDPTALQRRAQNRTSLKGSSGEGTYADFEPPYIPVVQNDWSGGRGQEDFERDRSRFFDSYRTNTWMANQVILGPQEQYTTGYRVDDYVMPGSVTWTSLLTTNRYLARSFSAQGGNMDRVYLWIRVVGTPGDLKVEINNTSGGDPDTARETVTLTAASFGTDTASVLYSFDWSGTNTLTGSTTYWVKIYAASADSTASHWEVGTSSTAGTTEKSSDNSSWSAASVGLYFRLVDADDDRESLFFEYKEGQYMVTKPTDGSAGQLWINGDRGASTGHVGDMANLEDTNKSWTNNVWIGAVVIITAGPGSEEIYPWRVIIDNDADSLVCSPDWNVSHTTSTEYVIVADDTWIEISGTGITKPVTDVLVSKDIIYFAQADSTNIRKANFYNNSGTWTARYADDSTNKGTFLELVEDPVDGQQVWVADNSTTTVARASAVAWGSDLSLGTGIVVGNTNVPITGLDKYGSPEVLWVLKEDSQWAVQNDIPDQIPLREYASVRSSKNGKAHLVHGVYLYTSLLHSLERYFRNNMDDVGPSQDFGLPANRQGPIVAMEGYPGVFFCAVDGGTSNFSSVLITSGSRDWHELYRAPQTGQRIRNLFFQVIPGSTVDRLWFSQGTDVLWLPFPSDTLDPFRDSNYLFTHEGHFITSWMYADMQSIQKFFKSVRVFGEAYSSSAIFIECDYQTDGDTETSAWTAVNGTFDTVPVEEIDLVSDSVASAVTGRRVRFRYRFYTNSNSSTPRMKATVAEMFGKIESKYSYSFSFRAMDFDEDLQGRLSSDRVEVLTNKLEDWASSAQPLTFGNWHSPFDGKTVSLVSVELDPVDADPEAQEEELLGSATVLEV</sequence>
<name>A0A0F9PBA0_9ZZZZ</name>
<evidence type="ECO:0000313" key="1">
    <source>
        <dbReference type="EMBL" id="KKN21777.1"/>
    </source>
</evidence>
<accession>A0A0F9PBA0</accession>
<dbReference type="EMBL" id="LAZR01003120">
    <property type="protein sequence ID" value="KKN21777.1"/>
    <property type="molecule type" value="Genomic_DNA"/>
</dbReference>
<proteinExistence type="predicted"/>
<comment type="caution">
    <text evidence="1">The sequence shown here is derived from an EMBL/GenBank/DDBJ whole genome shotgun (WGS) entry which is preliminary data.</text>
</comment>
<gene>
    <name evidence="1" type="ORF">LCGC14_0922030</name>
</gene>